<evidence type="ECO:0000256" key="1">
    <source>
        <dbReference type="ARBA" id="ARBA00023015"/>
    </source>
</evidence>
<dbReference type="InterPro" id="IPR001845">
    <property type="entry name" value="HTH_ArsR_DNA-bd_dom"/>
</dbReference>
<feature type="domain" description="HTH arsR-type" evidence="4">
    <location>
        <begin position="1"/>
        <end position="95"/>
    </location>
</feature>
<dbReference type="RefSeq" id="WP_074954588.1">
    <property type="nucleotide sequence ID" value="NZ_FPBV01000017.1"/>
</dbReference>
<dbReference type="InterPro" id="IPR018656">
    <property type="entry name" value="DUF2087"/>
</dbReference>
<dbReference type="PANTHER" id="PTHR33154:SF33">
    <property type="entry name" value="TRANSCRIPTIONAL REPRESSOR SDPR"/>
    <property type="match status" value="1"/>
</dbReference>
<dbReference type="Pfam" id="PF01022">
    <property type="entry name" value="HTH_5"/>
    <property type="match status" value="1"/>
</dbReference>
<gene>
    <name evidence="5" type="ORF">SAMN05421543_11787</name>
</gene>
<evidence type="ECO:0000313" key="5">
    <source>
        <dbReference type="EMBL" id="SFU99023.1"/>
    </source>
</evidence>
<dbReference type="eggNOG" id="COG0640">
    <property type="taxonomic scope" value="Bacteria"/>
</dbReference>
<dbReference type="SMART" id="SM00419">
    <property type="entry name" value="HTH_CRP"/>
    <property type="match status" value="1"/>
</dbReference>
<dbReference type="GO" id="GO:0003677">
    <property type="term" value="F:DNA binding"/>
    <property type="evidence" value="ECO:0007669"/>
    <property type="project" value="UniProtKB-KW"/>
</dbReference>
<dbReference type="InterPro" id="IPR036388">
    <property type="entry name" value="WH-like_DNA-bd_sf"/>
</dbReference>
<reference evidence="6" key="1">
    <citation type="submission" date="2016-10" db="EMBL/GenBank/DDBJ databases">
        <authorList>
            <person name="Varghese N."/>
        </authorList>
    </citation>
    <scope>NUCLEOTIDE SEQUENCE [LARGE SCALE GENOMIC DNA]</scope>
    <source>
        <strain evidence="6">DSM 17980</strain>
    </source>
</reference>
<proteinExistence type="predicted"/>
<keyword evidence="1" id="KW-0805">Transcription regulation</keyword>
<organism evidence="5 6">
    <name type="scientific">Alicyclobacillus macrosporangiidus</name>
    <dbReference type="NCBI Taxonomy" id="392015"/>
    <lineage>
        <taxon>Bacteria</taxon>
        <taxon>Bacillati</taxon>
        <taxon>Bacillota</taxon>
        <taxon>Bacilli</taxon>
        <taxon>Bacillales</taxon>
        <taxon>Alicyclobacillaceae</taxon>
        <taxon>Alicyclobacillus</taxon>
    </lineage>
</organism>
<dbReference type="InterPro" id="IPR011991">
    <property type="entry name" value="ArsR-like_HTH"/>
</dbReference>
<dbReference type="GO" id="GO:0003700">
    <property type="term" value="F:DNA-binding transcription factor activity"/>
    <property type="evidence" value="ECO:0007669"/>
    <property type="project" value="InterPro"/>
</dbReference>
<dbReference type="InterPro" id="IPR036390">
    <property type="entry name" value="WH_DNA-bd_sf"/>
</dbReference>
<dbReference type="Pfam" id="PF09860">
    <property type="entry name" value="DUF2087"/>
    <property type="match status" value="1"/>
</dbReference>
<dbReference type="PANTHER" id="PTHR33154">
    <property type="entry name" value="TRANSCRIPTIONAL REGULATOR, ARSR FAMILY"/>
    <property type="match status" value="1"/>
</dbReference>
<dbReference type="AlphaFoldDB" id="A0A1I7KNK4"/>
<dbReference type="CDD" id="cd00090">
    <property type="entry name" value="HTH_ARSR"/>
    <property type="match status" value="1"/>
</dbReference>
<dbReference type="Gene3D" id="1.10.10.10">
    <property type="entry name" value="Winged helix-like DNA-binding domain superfamily/Winged helix DNA-binding domain"/>
    <property type="match status" value="1"/>
</dbReference>
<dbReference type="InterPro" id="IPR012318">
    <property type="entry name" value="HTH_CRP"/>
</dbReference>
<dbReference type="STRING" id="392015.SAMN05421543_11787"/>
<keyword evidence="2" id="KW-0238">DNA-binding</keyword>
<dbReference type="PRINTS" id="PR00778">
    <property type="entry name" value="HTHARSR"/>
</dbReference>
<protein>
    <recommendedName>
        <fullName evidence="4">HTH arsR-type domain-containing protein</fullName>
    </recommendedName>
</protein>
<dbReference type="Proteomes" id="UP000183508">
    <property type="component" value="Unassembled WGS sequence"/>
</dbReference>
<dbReference type="SUPFAM" id="SSF46785">
    <property type="entry name" value="Winged helix' DNA-binding domain"/>
    <property type="match status" value="1"/>
</dbReference>
<sequence>MTHEDSQALIQFLKVLADESRLRILGILADHEASVDELSAYLGLKPPTVSHHLSRLRELGLVTMRAEGNVHFYRFQSDSLRQFSRLLQPERLASMARAEGNAWEQKVLRDFLIGDQLKEIPASRKKRLVILKWLADKFEWDVRYPESQVNEMLKRHHPDFATLRRELIGNKFMERDNGVYWRIHNEAESEK</sequence>
<evidence type="ECO:0000256" key="3">
    <source>
        <dbReference type="ARBA" id="ARBA00023163"/>
    </source>
</evidence>
<accession>A0A1I7KNK4</accession>
<dbReference type="InterPro" id="IPR051081">
    <property type="entry name" value="HTH_MetalResp_TranReg"/>
</dbReference>
<dbReference type="eggNOG" id="COG3860">
    <property type="taxonomic scope" value="Bacteria"/>
</dbReference>
<dbReference type="PROSITE" id="PS50987">
    <property type="entry name" value="HTH_ARSR_2"/>
    <property type="match status" value="1"/>
</dbReference>
<name>A0A1I7KNK4_9BACL</name>
<dbReference type="SMART" id="SM00418">
    <property type="entry name" value="HTH_ARSR"/>
    <property type="match status" value="1"/>
</dbReference>
<keyword evidence="3" id="KW-0804">Transcription</keyword>
<evidence type="ECO:0000313" key="6">
    <source>
        <dbReference type="Proteomes" id="UP000183508"/>
    </source>
</evidence>
<evidence type="ECO:0000259" key="4">
    <source>
        <dbReference type="PROSITE" id="PS50987"/>
    </source>
</evidence>
<keyword evidence="6" id="KW-1185">Reference proteome</keyword>
<dbReference type="EMBL" id="FPBV01000017">
    <property type="protein sequence ID" value="SFU99023.1"/>
    <property type="molecule type" value="Genomic_DNA"/>
</dbReference>
<dbReference type="NCBIfam" id="NF033788">
    <property type="entry name" value="HTH_metalloreg"/>
    <property type="match status" value="1"/>
</dbReference>
<evidence type="ECO:0000256" key="2">
    <source>
        <dbReference type="ARBA" id="ARBA00023125"/>
    </source>
</evidence>
<dbReference type="OrthoDB" id="529288at2"/>